<dbReference type="InterPro" id="IPR002716">
    <property type="entry name" value="PIN_dom"/>
</dbReference>
<keyword evidence="3" id="KW-0540">Nuclease</keyword>
<evidence type="ECO:0000259" key="8">
    <source>
        <dbReference type="Pfam" id="PF01850"/>
    </source>
</evidence>
<evidence type="ECO:0000313" key="9">
    <source>
        <dbReference type="EMBL" id="RZS62211.1"/>
    </source>
</evidence>
<dbReference type="EMBL" id="SGWX01000001">
    <property type="protein sequence ID" value="RZS62211.1"/>
    <property type="molecule type" value="Genomic_DNA"/>
</dbReference>
<dbReference type="InterPro" id="IPR029060">
    <property type="entry name" value="PIN-like_dom_sf"/>
</dbReference>
<evidence type="ECO:0000256" key="3">
    <source>
        <dbReference type="ARBA" id="ARBA00022722"/>
    </source>
</evidence>
<keyword evidence="5" id="KW-0378">Hydrolase</keyword>
<accession>A0A4Q7M4B9</accession>
<gene>
    <name evidence="9" type="ORF">EV386_2532</name>
</gene>
<dbReference type="Proteomes" id="UP000293852">
    <property type="component" value="Unassembled WGS sequence"/>
</dbReference>
<dbReference type="AlphaFoldDB" id="A0A4Q7M4B9"/>
<dbReference type="OrthoDB" id="3837965at2"/>
<reference evidence="9 10" key="1">
    <citation type="submission" date="2019-02" db="EMBL/GenBank/DDBJ databases">
        <title>Sequencing the genomes of 1000 actinobacteria strains.</title>
        <authorList>
            <person name="Klenk H.-P."/>
        </authorList>
    </citation>
    <scope>NUCLEOTIDE SEQUENCE [LARGE SCALE GENOMIC DNA]</scope>
    <source>
        <strain evidence="9 10">DSM 16932</strain>
    </source>
</reference>
<dbReference type="GO" id="GO:0016787">
    <property type="term" value="F:hydrolase activity"/>
    <property type="evidence" value="ECO:0007669"/>
    <property type="project" value="UniProtKB-KW"/>
</dbReference>
<feature type="domain" description="PIN" evidence="8">
    <location>
        <begin position="7"/>
        <end position="133"/>
    </location>
</feature>
<evidence type="ECO:0000313" key="10">
    <source>
        <dbReference type="Proteomes" id="UP000293852"/>
    </source>
</evidence>
<keyword evidence="6" id="KW-0460">Magnesium</keyword>
<keyword evidence="10" id="KW-1185">Reference proteome</keyword>
<dbReference type="GO" id="GO:0004518">
    <property type="term" value="F:nuclease activity"/>
    <property type="evidence" value="ECO:0007669"/>
    <property type="project" value="UniProtKB-KW"/>
</dbReference>
<sequence length="142" mass="15490">MVEARWVLLDTDVWSVLYARARRTDARDERWRHLLQGRSIVVATQTRAEVLMGLAIKDVGAARRARIVAQLNATTTVPVTEDVIVAYADLSANCRRMGHALGQKINTGDRWIAATAIAIGAPVLAGDGIYKDAPGVELLGRE</sequence>
<dbReference type="RefSeq" id="WP_130415484.1">
    <property type="nucleotide sequence ID" value="NZ_SGWX01000001.1"/>
</dbReference>
<evidence type="ECO:0000256" key="2">
    <source>
        <dbReference type="ARBA" id="ARBA00022649"/>
    </source>
</evidence>
<proteinExistence type="inferred from homology"/>
<evidence type="ECO:0000256" key="5">
    <source>
        <dbReference type="ARBA" id="ARBA00022801"/>
    </source>
</evidence>
<dbReference type="Gene3D" id="3.40.50.1010">
    <property type="entry name" value="5'-nuclease"/>
    <property type="match status" value="1"/>
</dbReference>
<dbReference type="InterPro" id="IPR050556">
    <property type="entry name" value="Type_II_TA_system_RNase"/>
</dbReference>
<dbReference type="SUPFAM" id="SSF88723">
    <property type="entry name" value="PIN domain-like"/>
    <property type="match status" value="1"/>
</dbReference>
<protein>
    <recommendedName>
        <fullName evidence="8">PIN domain-containing protein</fullName>
    </recommendedName>
</protein>
<comment type="similarity">
    <text evidence="7">Belongs to the PINc/VapC protein family.</text>
</comment>
<dbReference type="Pfam" id="PF01850">
    <property type="entry name" value="PIN"/>
    <property type="match status" value="1"/>
</dbReference>
<comment type="cofactor">
    <cofactor evidence="1">
        <name>Mg(2+)</name>
        <dbReference type="ChEBI" id="CHEBI:18420"/>
    </cofactor>
</comment>
<name>A0A4Q7M4B9_9MICO</name>
<organism evidence="9 10">
    <name type="scientific">Xylanimonas ulmi</name>
    <dbReference type="NCBI Taxonomy" id="228973"/>
    <lineage>
        <taxon>Bacteria</taxon>
        <taxon>Bacillati</taxon>
        <taxon>Actinomycetota</taxon>
        <taxon>Actinomycetes</taxon>
        <taxon>Micrococcales</taxon>
        <taxon>Promicromonosporaceae</taxon>
        <taxon>Xylanimonas</taxon>
    </lineage>
</organism>
<evidence type="ECO:0000256" key="1">
    <source>
        <dbReference type="ARBA" id="ARBA00001946"/>
    </source>
</evidence>
<evidence type="ECO:0000256" key="7">
    <source>
        <dbReference type="ARBA" id="ARBA00038093"/>
    </source>
</evidence>
<evidence type="ECO:0000256" key="6">
    <source>
        <dbReference type="ARBA" id="ARBA00022842"/>
    </source>
</evidence>
<keyword evidence="2" id="KW-1277">Toxin-antitoxin system</keyword>
<dbReference type="GO" id="GO:0046872">
    <property type="term" value="F:metal ion binding"/>
    <property type="evidence" value="ECO:0007669"/>
    <property type="project" value="UniProtKB-KW"/>
</dbReference>
<keyword evidence="4" id="KW-0479">Metal-binding</keyword>
<dbReference type="PANTHER" id="PTHR33653">
    <property type="entry name" value="RIBONUCLEASE VAPC2"/>
    <property type="match status" value="1"/>
</dbReference>
<evidence type="ECO:0000256" key="4">
    <source>
        <dbReference type="ARBA" id="ARBA00022723"/>
    </source>
</evidence>
<comment type="caution">
    <text evidence="9">The sequence shown here is derived from an EMBL/GenBank/DDBJ whole genome shotgun (WGS) entry which is preliminary data.</text>
</comment>
<dbReference type="PANTHER" id="PTHR33653:SF1">
    <property type="entry name" value="RIBONUCLEASE VAPC2"/>
    <property type="match status" value="1"/>
</dbReference>